<reference evidence="2" key="2">
    <citation type="submission" date="2017-12" db="EMBL/GenBank/DDBJ databases">
        <title>Genome sequence of the Bar-tailed Godwit (Limosa lapponica baueri).</title>
        <authorList>
            <person name="Lima N.C.B."/>
            <person name="Parody-Merino A.M."/>
            <person name="Battley P.F."/>
            <person name="Fidler A.E."/>
            <person name="Prosdocimi F."/>
        </authorList>
    </citation>
    <scope>NUCLEOTIDE SEQUENCE [LARGE SCALE GENOMIC DNA]</scope>
</reference>
<dbReference type="OrthoDB" id="10345500at2759"/>
<name>A0A2I0U8E4_LIMLA</name>
<dbReference type="Proteomes" id="UP000233556">
    <property type="component" value="Unassembled WGS sequence"/>
</dbReference>
<keyword evidence="2" id="KW-1185">Reference proteome</keyword>
<organism evidence="1 2">
    <name type="scientific">Limosa lapponica baueri</name>
    <dbReference type="NCBI Taxonomy" id="1758121"/>
    <lineage>
        <taxon>Eukaryota</taxon>
        <taxon>Metazoa</taxon>
        <taxon>Chordata</taxon>
        <taxon>Craniata</taxon>
        <taxon>Vertebrata</taxon>
        <taxon>Euteleostomi</taxon>
        <taxon>Archelosauria</taxon>
        <taxon>Archosauria</taxon>
        <taxon>Dinosauria</taxon>
        <taxon>Saurischia</taxon>
        <taxon>Theropoda</taxon>
        <taxon>Coelurosauria</taxon>
        <taxon>Aves</taxon>
        <taxon>Neognathae</taxon>
        <taxon>Neoaves</taxon>
        <taxon>Charadriiformes</taxon>
        <taxon>Scolopacidae</taxon>
        <taxon>Limosa</taxon>
    </lineage>
</organism>
<proteinExistence type="predicted"/>
<dbReference type="EMBL" id="KZ506008">
    <property type="protein sequence ID" value="PKU42302.1"/>
    <property type="molecule type" value="Genomic_DNA"/>
</dbReference>
<reference evidence="2" key="1">
    <citation type="submission" date="2017-11" db="EMBL/GenBank/DDBJ databases">
        <authorList>
            <person name="Lima N.C."/>
            <person name="Parody-Merino A.M."/>
            <person name="Battley P.F."/>
            <person name="Fidler A.E."/>
            <person name="Prosdocimi F."/>
        </authorList>
    </citation>
    <scope>NUCLEOTIDE SEQUENCE [LARGE SCALE GENOMIC DNA]</scope>
</reference>
<sequence length="152" mass="17461">MNSNETEKTLKEIRGKVPDAQTEAECGPKSLRQLAILLHEVMDECHVPMLSCLLVSRQDCPSITIIYNEAHYLPASKHLTLTICSELQSDWKNQDQFDLQNDCQVHFHLWRPFGNGKDGDWDGKKDDGHYPQAYKLTNAILTYLPFYQVQVP</sequence>
<accession>A0A2I0U8E4</accession>
<dbReference type="AlphaFoldDB" id="A0A2I0U8E4"/>
<protein>
    <submittedName>
        <fullName evidence="1">Uncharacterized protein</fullName>
    </submittedName>
</protein>
<evidence type="ECO:0000313" key="2">
    <source>
        <dbReference type="Proteomes" id="UP000233556"/>
    </source>
</evidence>
<gene>
    <name evidence="1" type="ORF">llap_7396</name>
</gene>
<evidence type="ECO:0000313" key="1">
    <source>
        <dbReference type="EMBL" id="PKU42302.1"/>
    </source>
</evidence>